<comment type="similarity">
    <text evidence="1">Belongs to the menorin family.</text>
</comment>
<name>A0AAD8XYG7_9STRA</name>
<keyword evidence="4" id="KW-1185">Reference proteome</keyword>
<dbReference type="AlphaFoldDB" id="A0AAD8XYG7"/>
<evidence type="ECO:0000313" key="3">
    <source>
        <dbReference type="EMBL" id="KAK1736052.1"/>
    </source>
</evidence>
<organism evidence="3 4">
    <name type="scientific">Skeletonema marinoi</name>
    <dbReference type="NCBI Taxonomy" id="267567"/>
    <lineage>
        <taxon>Eukaryota</taxon>
        <taxon>Sar</taxon>
        <taxon>Stramenopiles</taxon>
        <taxon>Ochrophyta</taxon>
        <taxon>Bacillariophyta</taxon>
        <taxon>Coscinodiscophyceae</taxon>
        <taxon>Thalassiosirophycidae</taxon>
        <taxon>Thalassiosirales</taxon>
        <taxon>Skeletonemataceae</taxon>
        <taxon>Skeletonema</taxon>
        <taxon>Skeletonema marinoi-dohrnii complex</taxon>
    </lineage>
</organism>
<evidence type="ECO:0000256" key="1">
    <source>
        <dbReference type="ARBA" id="ARBA00044953"/>
    </source>
</evidence>
<dbReference type="PANTHER" id="PTHR21184">
    <property type="entry name" value="MENORIN (DENDRITIC BRANCHING PROTEIN)"/>
    <property type="match status" value="1"/>
</dbReference>
<evidence type="ECO:0000313" key="4">
    <source>
        <dbReference type="Proteomes" id="UP001224775"/>
    </source>
</evidence>
<reference evidence="3" key="1">
    <citation type="submission" date="2023-06" db="EMBL/GenBank/DDBJ databases">
        <title>Survivors Of The Sea: Transcriptome response of Skeletonema marinoi to long-term dormancy.</title>
        <authorList>
            <person name="Pinder M.I.M."/>
            <person name="Kourtchenko O."/>
            <person name="Robertson E.K."/>
            <person name="Larsson T."/>
            <person name="Maumus F."/>
            <person name="Osuna-Cruz C.M."/>
            <person name="Vancaester E."/>
            <person name="Stenow R."/>
            <person name="Vandepoele K."/>
            <person name="Ploug H."/>
            <person name="Bruchert V."/>
            <person name="Godhe A."/>
            <person name="Topel M."/>
        </authorList>
    </citation>
    <scope>NUCLEOTIDE SEQUENCE</scope>
    <source>
        <strain evidence="3">R05AC</strain>
    </source>
</reference>
<accession>A0AAD8XYG7</accession>
<dbReference type="InterPro" id="IPR019356">
    <property type="entry name" value="Menorin_dom"/>
</dbReference>
<feature type="domain" description="Menorin-like" evidence="2">
    <location>
        <begin position="8"/>
        <end position="241"/>
    </location>
</feature>
<dbReference type="Pfam" id="PF10223">
    <property type="entry name" value="Menorin_N"/>
    <property type="match status" value="1"/>
</dbReference>
<dbReference type="GO" id="GO:0005615">
    <property type="term" value="C:extracellular space"/>
    <property type="evidence" value="ECO:0007669"/>
    <property type="project" value="TreeGrafter"/>
</dbReference>
<dbReference type="Proteomes" id="UP001224775">
    <property type="component" value="Unassembled WGS sequence"/>
</dbReference>
<proteinExistence type="inferred from homology"/>
<dbReference type="PANTHER" id="PTHR21184:SF6">
    <property type="entry name" value="CONSERVED PLASMA MEMBRANE PROTEIN"/>
    <property type="match status" value="1"/>
</dbReference>
<dbReference type="EMBL" id="JATAAI010000030">
    <property type="protein sequence ID" value="KAK1736052.1"/>
    <property type="molecule type" value="Genomic_DNA"/>
</dbReference>
<sequence length="276" mass="31515">MPVPLIDFRWYHAVNDQHKLDNVLASSAKHTQLHAIEADIIYSEAKGQSVMGHPPQVDGELTLALLLQQLNEANFQSTSMTDTDANILKLDFKSMKALQASIHDVENYLKDLPHQLHQHVWINADILAGPGGKGEDMQPKFDSVEFIQLLTSETSLMKSTTLSIGWTTSLTDIHAPYTMDMIDEMLTLLRSYPCKNITFPIRATSVLTSWEALRKLYDNNVDENKRWTLTLWWSLTSEQHKMTKDAMNRIHSLLESDYQSILPNRTFYDLVNFSPP</sequence>
<comment type="caution">
    <text evidence="3">The sequence shown here is derived from an EMBL/GenBank/DDBJ whole genome shotgun (WGS) entry which is preliminary data.</text>
</comment>
<protein>
    <submittedName>
        <fullName evidence="3">FAM151 family protein</fullName>
    </submittedName>
</protein>
<evidence type="ECO:0000259" key="2">
    <source>
        <dbReference type="Pfam" id="PF10223"/>
    </source>
</evidence>
<gene>
    <name evidence="3" type="ORF">QTG54_013188</name>
</gene>